<comment type="caution">
    <text evidence="3">The sequence shown here is derived from an EMBL/GenBank/DDBJ whole genome shotgun (WGS) entry which is preliminary data.</text>
</comment>
<keyword evidence="2" id="KW-1133">Transmembrane helix</keyword>
<sequence length="253" mass="29357">MCNGSYHTRMRIRLTWEPRSFRIIITCLLMGLSCPSGCPPPPFKPKNTTAYIIHQMARILSTNRRLVFVFGVLVFLMCFVASGMGESARSARKVAAASEFDEEETEALKDWEEDGEWDEEEDEDQDLEDGFEDEEEDEFEDEEDGFEEEDEREMTDYEAEEEDDIDDEGPEWDEALDQIEDGDGPSLDLGDLEGLIDKEDLMRKLEEMGLDLDDVHISVDMGEDAMEEDEEEELEEEDEDEEDEEDEEEYENF</sequence>
<feature type="transmembrane region" description="Helical" evidence="2">
    <location>
        <begin position="66"/>
        <end position="84"/>
    </location>
</feature>
<feature type="compositionally biased region" description="Acidic residues" evidence="1">
    <location>
        <begin position="221"/>
        <end position="253"/>
    </location>
</feature>
<organism evidence="3 4">
    <name type="scientific">Nannochloropsis gaditana</name>
    <dbReference type="NCBI Taxonomy" id="72520"/>
    <lineage>
        <taxon>Eukaryota</taxon>
        <taxon>Sar</taxon>
        <taxon>Stramenopiles</taxon>
        <taxon>Ochrophyta</taxon>
        <taxon>Eustigmatophyceae</taxon>
        <taxon>Eustigmatales</taxon>
        <taxon>Monodopsidaceae</taxon>
        <taxon>Nannochloropsis</taxon>
    </lineage>
</organism>
<dbReference type="EMBL" id="AZIL01000171">
    <property type="protein sequence ID" value="EWM29319.1"/>
    <property type="molecule type" value="Genomic_DNA"/>
</dbReference>
<keyword evidence="4" id="KW-1185">Reference proteome</keyword>
<keyword evidence="2" id="KW-0812">Transmembrane</keyword>
<evidence type="ECO:0000313" key="3">
    <source>
        <dbReference type="EMBL" id="EWM29319.1"/>
    </source>
</evidence>
<dbReference type="OrthoDB" id="10638982at2759"/>
<gene>
    <name evidence="3" type="ORF">Naga_100136g11</name>
</gene>
<feature type="region of interest" description="Disordered" evidence="1">
    <location>
        <begin position="214"/>
        <end position="253"/>
    </location>
</feature>
<keyword evidence="2" id="KW-0472">Membrane</keyword>
<evidence type="ECO:0000256" key="2">
    <source>
        <dbReference type="SAM" id="Phobius"/>
    </source>
</evidence>
<accession>W7U8M8</accession>
<feature type="compositionally biased region" description="Acidic residues" evidence="1">
    <location>
        <begin position="99"/>
        <end position="183"/>
    </location>
</feature>
<feature type="region of interest" description="Disordered" evidence="1">
    <location>
        <begin position="96"/>
        <end position="192"/>
    </location>
</feature>
<reference evidence="3 4" key="1">
    <citation type="journal article" date="2014" name="Mol. Plant">
        <title>Chromosome Scale Genome Assembly and Transcriptome Profiling of Nannochloropsis gaditana in Nitrogen Depletion.</title>
        <authorList>
            <person name="Corteggiani Carpinelli E."/>
            <person name="Telatin A."/>
            <person name="Vitulo N."/>
            <person name="Forcato C."/>
            <person name="D'Angelo M."/>
            <person name="Schiavon R."/>
            <person name="Vezzi A."/>
            <person name="Giacometti G.M."/>
            <person name="Morosinotto T."/>
            <person name="Valle G."/>
        </authorList>
    </citation>
    <scope>NUCLEOTIDE SEQUENCE [LARGE SCALE GENOMIC DNA]</scope>
    <source>
        <strain evidence="3 4">B-31</strain>
    </source>
</reference>
<proteinExistence type="predicted"/>
<protein>
    <submittedName>
        <fullName evidence="3">Uncharacterized protein</fullName>
    </submittedName>
</protein>
<evidence type="ECO:0000256" key="1">
    <source>
        <dbReference type="SAM" id="MobiDB-lite"/>
    </source>
</evidence>
<name>W7U8M8_9STRA</name>
<evidence type="ECO:0000313" key="4">
    <source>
        <dbReference type="Proteomes" id="UP000019335"/>
    </source>
</evidence>
<dbReference type="Proteomes" id="UP000019335">
    <property type="component" value="Chromosome 3"/>
</dbReference>
<dbReference type="AlphaFoldDB" id="W7U8M8"/>